<evidence type="ECO:0000256" key="1">
    <source>
        <dbReference type="ARBA" id="ARBA00022679"/>
    </source>
</evidence>
<dbReference type="InterPro" id="IPR053201">
    <property type="entry name" value="Flavunoidine_N-MTase"/>
</dbReference>
<dbReference type="PROSITE" id="PS50868">
    <property type="entry name" value="POST_SET"/>
    <property type="match status" value="1"/>
</dbReference>
<evidence type="ECO:0000313" key="6">
    <source>
        <dbReference type="Proteomes" id="UP000197097"/>
    </source>
</evidence>
<dbReference type="SMART" id="SM00317">
    <property type="entry name" value="SET"/>
    <property type="match status" value="1"/>
</dbReference>
<dbReference type="PROSITE" id="PS50280">
    <property type="entry name" value="SET"/>
    <property type="match status" value="1"/>
</dbReference>
<dbReference type="EMBL" id="NISJ01000002">
    <property type="protein sequence ID" value="OWR00152.1"/>
    <property type="molecule type" value="Genomic_DNA"/>
</dbReference>
<evidence type="ECO:0000259" key="3">
    <source>
        <dbReference type="PROSITE" id="PS50280"/>
    </source>
</evidence>
<dbReference type="PANTHER" id="PTHR12350">
    <property type="entry name" value="HISTONE-LYSINE N-METHYLTRANSFERASE-RELATED"/>
    <property type="match status" value="1"/>
</dbReference>
<dbReference type="GO" id="GO:0016740">
    <property type="term" value="F:transferase activity"/>
    <property type="evidence" value="ECO:0007669"/>
    <property type="project" value="UniProtKB-KW"/>
</dbReference>
<dbReference type="PANTHER" id="PTHR12350:SF19">
    <property type="entry name" value="SET DOMAIN-CONTAINING PROTEIN"/>
    <property type="match status" value="1"/>
</dbReference>
<organism evidence="5 6">
    <name type="scientific">Sphingopyxis witflariensis</name>
    <dbReference type="NCBI Taxonomy" id="173675"/>
    <lineage>
        <taxon>Bacteria</taxon>
        <taxon>Pseudomonadati</taxon>
        <taxon>Pseudomonadota</taxon>
        <taxon>Alphaproteobacteria</taxon>
        <taxon>Sphingomonadales</taxon>
        <taxon>Sphingomonadaceae</taxon>
        <taxon>Sphingopyxis</taxon>
    </lineage>
</organism>
<dbReference type="Proteomes" id="UP000197097">
    <property type="component" value="Unassembled WGS sequence"/>
</dbReference>
<keyword evidence="1" id="KW-0808">Transferase</keyword>
<gene>
    <name evidence="5" type="ORF">CDQ91_05105</name>
</gene>
<evidence type="ECO:0000313" key="5">
    <source>
        <dbReference type="EMBL" id="OWR00152.1"/>
    </source>
</evidence>
<reference evidence="5 6" key="1">
    <citation type="journal article" date="2002" name="Int. J. Syst. Evol. Microbiol.">
        <title>Sphingopyxis witflariensis sp. nov., isolated from activated sludge.</title>
        <authorList>
            <person name="Kampfer P."/>
            <person name="Witzenberger R."/>
            <person name="Denner E.B."/>
            <person name="Busse H.J."/>
            <person name="Neef A."/>
        </authorList>
    </citation>
    <scope>NUCLEOTIDE SEQUENCE [LARGE SCALE GENOMIC DNA]</scope>
    <source>
        <strain evidence="5 6">DSM 14551</strain>
    </source>
</reference>
<keyword evidence="6" id="KW-1185">Reference proteome</keyword>
<dbReference type="OrthoDB" id="9804945at2"/>
<dbReference type="InterPro" id="IPR001214">
    <property type="entry name" value="SET_dom"/>
</dbReference>
<evidence type="ECO:0000259" key="4">
    <source>
        <dbReference type="PROSITE" id="PS50868"/>
    </source>
</evidence>
<proteinExistence type="predicted"/>
<evidence type="ECO:0000256" key="2">
    <source>
        <dbReference type="ARBA" id="ARBA00022691"/>
    </source>
</evidence>
<dbReference type="SUPFAM" id="SSF82199">
    <property type="entry name" value="SET domain"/>
    <property type="match status" value="1"/>
</dbReference>
<keyword evidence="2" id="KW-0949">S-adenosyl-L-methionine</keyword>
<dbReference type="InterPro" id="IPR046341">
    <property type="entry name" value="SET_dom_sf"/>
</dbReference>
<protein>
    <submittedName>
        <fullName evidence="5">Nuclear protein SET</fullName>
    </submittedName>
</protein>
<name>A0A246K3Z7_9SPHN</name>
<sequence length="164" mass="17604">MGVSLTVFSPSLNALVCDDAATELLAIDHDALVGLCVRALRDCPEGTVLDRFSGEIGPQVSQHSLQVRDGQHISNTQFIGYLSHGCDPNCRLDMANFELVALRPIAANERVTIDYAATEDRLHIQFACSCGAPSCRGWITGRNDPVSEAGRQHLTARGLCPAGL</sequence>
<accession>A0A246K3Z7</accession>
<dbReference type="Pfam" id="PF00856">
    <property type="entry name" value="SET"/>
    <property type="match status" value="1"/>
</dbReference>
<feature type="domain" description="Post-SET" evidence="4">
    <location>
        <begin position="124"/>
        <end position="140"/>
    </location>
</feature>
<dbReference type="AlphaFoldDB" id="A0A246K3Z7"/>
<dbReference type="InterPro" id="IPR003616">
    <property type="entry name" value="Post-SET_dom"/>
</dbReference>
<feature type="domain" description="SET" evidence="3">
    <location>
        <begin position="20"/>
        <end position="116"/>
    </location>
</feature>
<dbReference type="Gene3D" id="2.170.270.10">
    <property type="entry name" value="SET domain"/>
    <property type="match status" value="1"/>
</dbReference>
<comment type="caution">
    <text evidence="5">The sequence shown here is derived from an EMBL/GenBank/DDBJ whole genome shotgun (WGS) entry which is preliminary data.</text>
</comment>